<gene>
    <name evidence="6" type="ORF">LCGC14_0084180</name>
</gene>
<reference evidence="6" key="1">
    <citation type="journal article" date="2015" name="Nature">
        <title>Complex archaea that bridge the gap between prokaryotes and eukaryotes.</title>
        <authorList>
            <person name="Spang A."/>
            <person name="Saw J.H."/>
            <person name="Jorgensen S.L."/>
            <person name="Zaremba-Niedzwiedzka K."/>
            <person name="Martijn J."/>
            <person name="Lind A.E."/>
            <person name="van Eijk R."/>
            <person name="Schleper C."/>
            <person name="Guy L."/>
            <person name="Ettema T.J."/>
        </authorList>
    </citation>
    <scope>NUCLEOTIDE SEQUENCE</scope>
</reference>
<sequence>MTKIKLLAAAALAIAFAVPASAQQTMTAKPAQTSFDEAESRAIEEIVHDYLVTNPEVLLEVMDALETKRSAQQLASQKKAITDTGPALFETPEGTALGNPDGDVTVVEFFDYNCSFCKRAMADMDALVENDPNVRFILKEIPVLGPQSLEAATVSLAFRELAPEKYAAFHRDLLAGRGVADEAKALTVAEGFGISEEQLRPVMGSAAVKAALQEADQLAQGLAINGTPSYVIADKVLPGAVGVADLTATIANVRKCGSANC</sequence>
<dbReference type="InterPro" id="IPR041205">
    <property type="entry name" value="ScsC_N"/>
</dbReference>
<dbReference type="AlphaFoldDB" id="A0A0F9VHI2"/>
<dbReference type="Pfam" id="PF18312">
    <property type="entry name" value="ScsC_N"/>
    <property type="match status" value="1"/>
</dbReference>
<keyword evidence="2" id="KW-0560">Oxidoreductase</keyword>
<dbReference type="PANTHER" id="PTHR13887:SF14">
    <property type="entry name" value="DISULFIDE BOND FORMATION PROTEIN D"/>
    <property type="match status" value="1"/>
</dbReference>
<comment type="caution">
    <text evidence="6">The sequence shown here is derived from an EMBL/GenBank/DDBJ whole genome shotgun (WGS) entry which is preliminary data.</text>
</comment>
<dbReference type="Pfam" id="PF01323">
    <property type="entry name" value="DSBA"/>
    <property type="match status" value="1"/>
</dbReference>
<keyword evidence="3" id="KW-1015">Disulfide bond</keyword>
<organism evidence="6">
    <name type="scientific">marine sediment metagenome</name>
    <dbReference type="NCBI Taxonomy" id="412755"/>
    <lineage>
        <taxon>unclassified sequences</taxon>
        <taxon>metagenomes</taxon>
        <taxon>ecological metagenomes</taxon>
    </lineage>
</organism>
<dbReference type="CDD" id="cd03023">
    <property type="entry name" value="DsbA_Com1_like"/>
    <property type="match status" value="1"/>
</dbReference>
<dbReference type="InterPro" id="IPR001853">
    <property type="entry name" value="DSBA-like_thioredoxin_dom"/>
</dbReference>
<accession>A0A0F9VHI2</accession>
<dbReference type="GO" id="GO:0016491">
    <property type="term" value="F:oxidoreductase activity"/>
    <property type="evidence" value="ECO:0007669"/>
    <property type="project" value="UniProtKB-KW"/>
</dbReference>
<keyword evidence="1" id="KW-0732">Signal</keyword>
<name>A0A0F9VHI2_9ZZZZ</name>
<keyword evidence="4" id="KW-0676">Redox-active center</keyword>
<evidence type="ECO:0000259" key="5">
    <source>
        <dbReference type="PROSITE" id="PS51352"/>
    </source>
</evidence>
<dbReference type="EMBL" id="LAZR01000022">
    <property type="protein sequence ID" value="KKO04591.1"/>
    <property type="molecule type" value="Genomic_DNA"/>
</dbReference>
<evidence type="ECO:0000256" key="1">
    <source>
        <dbReference type="ARBA" id="ARBA00022729"/>
    </source>
</evidence>
<dbReference type="InterPro" id="IPR036249">
    <property type="entry name" value="Thioredoxin-like_sf"/>
</dbReference>
<evidence type="ECO:0000256" key="3">
    <source>
        <dbReference type="ARBA" id="ARBA00023157"/>
    </source>
</evidence>
<evidence type="ECO:0000313" key="6">
    <source>
        <dbReference type="EMBL" id="KKO04591.1"/>
    </source>
</evidence>
<dbReference type="SUPFAM" id="SSF52833">
    <property type="entry name" value="Thioredoxin-like"/>
    <property type="match status" value="1"/>
</dbReference>
<dbReference type="PROSITE" id="PS51352">
    <property type="entry name" value="THIOREDOXIN_2"/>
    <property type="match status" value="1"/>
</dbReference>
<evidence type="ECO:0000256" key="2">
    <source>
        <dbReference type="ARBA" id="ARBA00023002"/>
    </source>
</evidence>
<proteinExistence type="predicted"/>
<dbReference type="PANTHER" id="PTHR13887">
    <property type="entry name" value="GLUTATHIONE S-TRANSFERASE KAPPA"/>
    <property type="match status" value="1"/>
</dbReference>
<dbReference type="Gene3D" id="3.40.30.10">
    <property type="entry name" value="Glutaredoxin"/>
    <property type="match status" value="1"/>
</dbReference>
<feature type="domain" description="Thioredoxin" evidence="5">
    <location>
        <begin position="69"/>
        <end position="255"/>
    </location>
</feature>
<evidence type="ECO:0000256" key="4">
    <source>
        <dbReference type="ARBA" id="ARBA00023284"/>
    </source>
</evidence>
<dbReference type="InterPro" id="IPR013766">
    <property type="entry name" value="Thioredoxin_domain"/>
</dbReference>
<protein>
    <recommendedName>
        <fullName evidence="5">Thioredoxin domain-containing protein</fullName>
    </recommendedName>
</protein>